<dbReference type="InterPro" id="IPR020084">
    <property type="entry name" value="NUDIX_hydrolase_CS"/>
</dbReference>
<dbReference type="Gene3D" id="3.90.79.10">
    <property type="entry name" value="Nucleoside Triphosphate Pyrophosphohydrolase"/>
    <property type="match status" value="1"/>
</dbReference>
<dbReference type="GO" id="GO:0034432">
    <property type="term" value="F:bis(5'-adenosyl)-pentaphosphatase activity"/>
    <property type="evidence" value="ECO:0000318"/>
    <property type="project" value="GO_Central"/>
</dbReference>
<dbReference type="PRINTS" id="PR00502">
    <property type="entry name" value="NUDIXFAMILY"/>
</dbReference>
<dbReference type="KEGG" id="uma:UMAG_01285"/>
<dbReference type="FunFam" id="3.90.79.10:FF:000140">
    <property type="entry name" value="Uncharacterized protein"/>
    <property type="match status" value="1"/>
</dbReference>
<evidence type="ECO:0000256" key="2">
    <source>
        <dbReference type="ARBA" id="ARBA00022723"/>
    </source>
</evidence>
<keyword evidence="4" id="KW-0460">Magnesium</keyword>
<dbReference type="GO" id="GO:0034431">
    <property type="term" value="F:bis(5'-adenosyl)-hexaphosphatase activity"/>
    <property type="evidence" value="ECO:0000318"/>
    <property type="project" value="GO_Central"/>
</dbReference>
<dbReference type="eggNOG" id="KOG2839">
    <property type="taxonomic scope" value="Eukaryota"/>
</dbReference>
<dbReference type="PANTHER" id="PTHR12629:SF0">
    <property type="entry name" value="DIPHOSPHOINOSITOL-POLYPHOSPHATE DIPHOSPHATASE"/>
    <property type="match status" value="1"/>
</dbReference>
<dbReference type="GO" id="GO:0046872">
    <property type="term" value="F:metal ion binding"/>
    <property type="evidence" value="ECO:0007669"/>
    <property type="project" value="UniProtKB-KW"/>
</dbReference>
<dbReference type="InterPro" id="IPR015797">
    <property type="entry name" value="NUDIX_hydrolase-like_dom_sf"/>
</dbReference>
<dbReference type="PROSITE" id="PS51462">
    <property type="entry name" value="NUDIX"/>
    <property type="match status" value="1"/>
</dbReference>
<feature type="region of interest" description="Disordered" evidence="6">
    <location>
        <begin position="1"/>
        <end position="52"/>
    </location>
</feature>
<evidence type="ECO:0000259" key="7">
    <source>
        <dbReference type="PROSITE" id="PS51462"/>
    </source>
</evidence>
<comment type="similarity">
    <text evidence="5">Belongs to the Nudix hydrolase family.</text>
</comment>
<dbReference type="GO" id="GO:0005634">
    <property type="term" value="C:nucleus"/>
    <property type="evidence" value="ECO:0000318"/>
    <property type="project" value="GO_Central"/>
</dbReference>
<dbReference type="InterPro" id="IPR020476">
    <property type="entry name" value="Nudix_hydrolase"/>
</dbReference>
<proteinExistence type="inferred from homology"/>
<gene>
    <name evidence="8" type="ORF">UMAG_01285</name>
</gene>
<dbReference type="SUPFAM" id="SSF55811">
    <property type="entry name" value="Nudix"/>
    <property type="match status" value="1"/>
</dbReference>
<evidence type="ECO:0000256" key="5">
    <source>
        <dbReference type="RuleBase" id="RU003476"/>
    </source>
</evidence>
<keyword evidence="3 5" id="KW-0378">Hydrolase</keyword>
<dbReference type="AlphaFoldDB" id="A0A0D1EAH2"/>
<dbReference type="RefSeq" id="XP_011387203.1">
    <property type="nucleotide sequence ID" value="XM_011388901.1"/>
</dbReference>
<dbReference type="VEuPathDB" id="FungiDB:UMAG_01285"/>
<dbReference type="Pfam" id="PF00293">
    <property type="entry name" value="NUDIX"/>
    <property type="match status" value="1"/>
</dbReference>
<dbReference type="InterPro" id="IPR047198">
    <property type="entry name" value="DDP-like_NUDIX"/>
</dbReference>
<evidence type="ECO:0000256" key="4">
    <source>
        <dbReference type="ARBA" id="ARBA00022842"/>
    </source>
</evidence>
<organism evidence="8 9">
    <name type="scientific">Mycosarcoma maydis</name>
    <name type="common">Corn smut fungus</name>
    <name type="synonym">Ustilago maydis</name>
    <dbReference type="NCBI Taxonomy" id="5270"/>
    <lineage>
        <taxon>Eukaryota</taxon>
        <taxon>Fungi</taxon>
        <taxon>Dikarya</taxon>
        <taxon>Basidiomycota</taxon>
        <taxon>Ustilaginomycotina</taxon>
        <taxon>Ustilaginomycetes</taxon>
        <taxon>Ustilaginales</taxon>
        <taxon>Ustilaginaceae</taxon>
        <taxon>Mycosarcoma</taxon>
    </lineage>
</organism>
<dbReference type="PANTHER" id="PTHR12629">
    <property type="entry name" value="DIPHOSPHOINOSITOL POLYPHOSPHATE PHOSPHOHYDROLASE"/>
    <property type="match status" value="1"/>
</dbReference>
<sequence>MSGGGSPLRPVTKRKNAGSTRFSDASRSSPIVYRDEQETNELDHRSHGSKFSRTVKPRAVAVAIPIEILPSSSETSTVTAERLRIHLVSSRKHSGKYVLPKGGVETGETSRQAAVRELWEEAGLIGEPHPSSAAASISHTAPADLIIDDHKPHKNSPAVHAGDQGFVPRARYTGHEVLLAAEDAVREDWPEARQRQRKSFTVQEAEKALDWRKDIHAIFKRWAAGVPHDT</sequence>
<dbReference type="GO" id="GO:0005737">
    <property type="term" value="C:cytoplasm"/>
    <property type="evidence" value="ECO:0000318"/>
    <property type="project" value="GO_Central"/>
</dbReference>
<feature type="compositionally biased region" description="Polar residues" evidence="6">
    <location>
        <begin position="17"/>
        <end position="29"/>
    </location>
</feature>
<evidence type="ECO:0000313" key="9">
    <source>
        <dbReference type="Proteomes" id="UP000000561"/>
    </source>
</evidence>
<dbReference type="GO" id="GO:0000298">
    <property type="term" value="F:endopolyphosphatase activity"/>
    <property type="evidence" value="ECO:0000318"/>
    <property type="project" value="GO_Central"/>
</dbReference>
<dbReference type="GO" id="GO:1901909">
    <property type="term" value="P:diadenosine hexaphosphate catabolic process"/>
    <property type="evidence" value="ECO:0000318"/>
    <property type="project" value="GO_Central"/>
</dbReference>
<keyword evidence="9" id="KW-1185">Reference proteome</keyword>
<comment type="cofactor">
    <cofactor evidence="1">
        <name>Mg(2+)</name>
        <dbReference type="ChEBI" id="CHEBI:18420"/>
    </cofactor>
</comment>
<accession>A0A0D1EAH2</accession>
<dbReference type="OMA" id="PESACKE"/>
<dbReference type="FunCoup" id="A0A0D1EAH2">
    <property type="interactions" value="199"/>
</dbReference>
<reference evidence="8 9" key="1">
    <citation type="journal article" date="2006" name="Nature">
        <title>Insights from the genome of the biotrophic fungal plant pathogen Ustilago maydis.</title>
        <authorList>
            <person name="Kamper J."/>
            <person name="Kahmann R."/>
            <person name="Bolker M."/>
            <person name="Ma L.J."/>
            <person name="Brefort T."/>
            <person name="Saville B.J."/>
            <person name="Banuett F."/>
            <person name="Kronstad J.W."/>
            <person name="Gold S.E."/>
            <person name="Muller O."/>
            <person name="Perlin M.H."/>
            <person name="Wosten H.A."/>
            <person name="de Vries R."/>
            <person name="Ruiz-Herrera J."/>
            <person name="Reynaga-Pena C.G."/>
            <person name="Snetselaar K."/>
            <person name="McCann M."/>
            <person name="Perez-Martin J."/>
            <person name="Feldbrugge M."/>
            <person name="Basse C.W."/>
            <person name="Steinberg G."/>
            <person name="Ibeas J.I."/>
            <person name="Holloman W."/>
            <person name="Guzman P."/>
            <person name="Farman M."/>
            <person name="Stajich J.E."/>
            <person name="Sentandreu R."/>
            <person name="Gonzalez-Prieto J.M."/>
            <person name="Kennell J.C."/>
            <person name="Molina L."/>
            <person name="Schirawski J."/>
            <person name="Mendoza-Mendoza A."/>
            <person name="Greilinger D."/>
            <person name="Munch K."/>
            <person name="Rossel N."/>
            <person name="Scherer M."/>
            <person name="Vranes M."/>
            <person name="Ladendorf O."/>
            <person name="Vincon V."/>
            <person name="Fuchs U."/>
            <person name="Sandrock B."/>
            <person name="Meng S."/>
            <person name="Ho E.C."/>
            <person name="Cahill M.J."/>
            <person name="Boyce K.J."/>
            <person name="Klose J."/>
            <person name="Klosterman S.J."/>
            <person name="Deelstra H.J."/>
            <person name="Ortiz-Castellanos L."/>
            <person name="Li W."/>
            <person name="Sanchez-Alonso P."/>
            <person name="Schreier P.H."/>
            <person name="Hauser-Hahn I."/>
            <person name="Vaupel M."/>
            <person name="Koopmann E."/>
            <person name="Friedrich G."/>
            <person name="Voss H."/>
            <person name="Schluter T."/>
            <person name="Margolis J."/>
            <person name="Platt D."/>
            <person name="Swimmer C."/>
            <person name="Gnirke A."/>
            <person name="Chen F."/>
            <person name="Vysotskaia V."/>
            <person name="Mannhaupt G."/>
            <person name="Guldener U."/>
            <person name="Munsterkotter M."/>
            <person name="Haase D."/>
            <person name="Oesterheld M."/>
            <person name="Mewes H.W."/>
            <person name="Mauceli E.W."/>
            <person name="DeCaprio D."/>
            <person name="Wade C.M."/>
            <person name="Butler J."/>
            <person name="Young S."/>
            <person name="Jaffe D.B."/>
            <person name="Calvo S."/>
            <person name="Nusbaum C."/>
            <person name="Galagan J."/>
            <person name="Birren B.W."/>
        </authorList>
    </citation>
    <scope>NUCLEOTIDE SEQUENCE [LARGE SCALE GENOMIC DNA]</scope>
    <source>
        <strain evidence="9">DSM 14603 / FGSC 9021 / UM521</strain>
    </source>
</reference>
<evidence type="ECO:0000256" key="6">
    <source>
        <dbReference type="SAM" id="MobiDB-lite"/>
    </source>
</evidence>
<feature type="compositionally biased region" description="Basic and acidic residues" evidence="6">
    <location>
        <begin position="33"/>
        <end position="46"/>
    </location>
</feature>
<evidence type="ECO:0000313" key="8">
    <source>
        <dbReference type="EMBL" id="KIS71385.1"/>
    </source>
</evidence>
<protein>
    <recommendedName>
        <fullName evidence="7">Nudix hydrolase domain-containing protein</fullName>
    </recommendedName>
</protein>
<name>A0A0D1EAH2_MYCMD</name>
<dbReference type="PROSITE" id="PS00893">
    <property type="entry name" value="NUDIX_BOX"/>
    <property type="match status" value="1"/>
</dbReference>
<dbReference type="InterPro" id="IPR000086">
    <property type="entry name" value="NUDIX_hydrolase_dom"/>
</dbReference>
<feature type="domain" description="Nudix hydrolase" evidence="7">
    <location>
        <begin position="57"/>
        <end position="210"/>
    </location>
</feature>
<dbReference type="GO" id="GO:0008486">
    <property type="term" value="F:diphosphoinositol-polyphosphate diphosphatase activity"/>
    <property type="evidence" value="ECO:0000318"/>
    <property type="project" value="GO_Central"/>
</dbReference>
<keyword evidence="2" id="KW-0479">Metal-binding</keyword>
<dbReference type="CDD" id="cd04666">
    <property type="entry name" value="NUDIX_DIPP2_like_Nudt4"/>
    <property type="match status" value="1"/>
</dbReference>
<dbReference type="GO" id="GO:1901911">
    <property type="term" value="P:adenosine 5'-(hexahydrogen pentaphosphate) catabolic process"/>
    <property type="evidence" value="ECO:0000318"/>
    <property type="project" value="GO_Central"/>
</dbReference>
<dbReference type="OrthoDB" id="2011998at2759"/>
<dbReference type="EMBL" id="CM003141">
    <property type="protein sequence ID" value="KIS71385.1"/>
    <property type="molecule type" value="Genomic_DNA"/>
</dbReference>
<dbReference type="InParanoid" id="A0A0D1EAH2"/>
<evidence type="ECO:0000256" key="1">
    <source>
        <dbReference type="ARBA" id="ARBA00001946"/>
    </source>
</evidence>
<dbReference type="GeneID" id="23562359"/>
<dbReference type="GO" id="GO:1901907">
    <property type="term" value="P:diadenosine pentaphosphate catabolic process"/>
    <property type="evidence" value="ECO:0000318"/>
    <property type="project" value="GO_Central"/>
</dbReference>
<dbReference type="GO" id="GO:0071543">
    <property type="term" value="P:diphosphoinositol polyphosphate metabolic process"/>
    <property type="evidence" value="ECO:0000318"/>
    <property type="project" value="GO_Central"/>
</dbReference>
<dbReference type="STRING" id="237631.A0A0D1EAH2"/>
<dbReference type="Proteomes" id="UP000000561">
    <property type="component" value="Chromosome 2"/>
</dbReference>
<evidence type="ECO:0000256" key="3">
    <source>
        <dbReference type="ARBA" id="ARBA00022801"/>
    </source>
</evidence>